<feature type="region of interest" description="Disordered" evidence="1">
    <location>
        <begin position="411"/>
        <end position="491"/>
    </location>
</feature>
<dbReference type="Proteomes" id="UP000253318">
    <property type="component" value="Unassembled WGS sequence"/>
</dbReference>
<feature type="compositionally biased region" description="Basic and acidic residues" evidence="1">
    <location>
        <begin position="535"/>
        <end position="599"/>
    </location>
</feature>
<evidence type="ECO:0000256" key="1">
    <source>
        <dbReference type="SAM" id="MobiDB-lite"/>
    </source>
</evidence>
<protein>
    <submittedName>
        <fullName evidence="2">Uncharacterized protein</fullName>
    </submittedName>
</protein>
<feature type="compositionally biased region" description="Basic and acidic residues" evidence="1">
    <location>
        <begin position="614"/>
        <end position="627"/>
    </location>
</feature>
<dbReference type="RefSeq" id="WP_114399949.1">
    <property type="nucleotide sequence ID" value="NZ_QEIM01000167.1"/>
</dbReference>
<proteinExistence type="predicted"/>
<accession>A0A368T1G8</accession>
<dbReference type="EMBL" id="QEIN01000168">
    <property type="protein sequence ID" value="RCV54375.1"/>
    <property type="molecule type" value="Genomic_DNA"/>
</dbReference>
<sequence length="654" mass="71124">MSETSTAVRNVRRGEEQGDGPGGGGGTGGSGSGGSGDDGRRVFGDRDRRGSVLQGALGPGIASAFMAGGSGRQSDPFMDAMEKAFFSGLGKSSSMMKTAGLLWATLGYLSRNGHLRRGADNNRTIHPQPSPIIIQQVLVVIRSADAQEVAGALGAEAEKRSDLSPEAKAAIADPENVGRILEGVTARDVDQMLRNVGRQERLLGRLEGMWQASRQNMPGLQGAEDFGDAWQAAQGGTWDPDTAPLDELNAVWASSIASIDPQADVVRRRVERSVRNRQPAMYEAYRRHLLIEATATSNPNLESERLNRLAAFDAALPYAGESQPVGDYWQRQTANPDLLSSLDPHHLQDMIDAIHLHAARGAKISGEAGERLDESMGQLRGRNPAVADRYFELRAEGKSPAEAMNKLRDEIDNDAHPMDPNAQLGAKDMTGEWRVSDARSEEARRDAADPTRVETTAQREEREQQVHQRAAETEERQRRSGLGPELGPEEGRQMDQAMYGLRGSENALERQTAERYFDLRTNEGYTPAQAAHQVSGEREQLGRDAVRVAPERPREAAEDRRASAPAAEDRRAAAPADEPKVTVQTGRERASAAAEDIKSARTSGNEVQLYSALDHPRGLPETPEEKQAATAKLGKYQAARHRERTQTEHRVAAA</sequence>
<comment type="caution">
    <text evidence="2">The sequence shown here is derived from an EMBL/GenBank/DDBJ whole genome shotgun (WGS) entry which is preliminary data.</text>
</comment>
<organism evidence="2 3">
    <name type="scientific">Marinitenerispora sediminis</name>
    <dbReference type="NCBI Taxonomy" id="1931232"/>
    <lineage>
        <taxon>Bacteria</taxon>
        <taxon>Bacillati</taxon>
        <taxon>Actinomycetota</taxon>
        <taxon>Actinomycetes</taxon>
        <taxon>Streptosporangiales</taxon>
        <taxon>Nocardiopsidaceae</taxon>
        <taxon>Marinitenerispora</taxon>
    </lineage>
</organism>
<keyword evidence="3" id="KW-1185">Reference proteome</keyword>
<evidence type="ECO:0000313" key="3">
    <source>
        <dbReference type="Proteomes" id="UP000253318"/>
    </source>
</evidence>
<dbReference type="AlphaFoldDB" id="A0A368T1G8"/>
<feature type="compositionally biased region" description="Basic and acidic residues" evidence="1">
    <location>
        <begin position="429"/>
        <end position="478"/>
    </location>
</feature>
<feature type="compositionally biased region" description="Basic and acidic residues" evidence="1">
    <location>
        <begin position="644"/>
        <end position="654"/>
    </location>
</feature>
<feature type="region of interest" description="Disordered" evidence="1">
    <location>
        <begin position="1"/>
        <end position="45"/>
    </location>
</feature>
<reference evidence="2 3" key="1">
    <citation type="submission" date="2018-04" db="EMBL/GenBank/DDBJ databases">
        <title>Novel actinobacteria from marine sediment.</title>
        <authorList>
            <person name="Ng Z.Y."/>
            <person name="Tan G.Y.A."/>
        </authorList>
    </citation>
    <scope>NUCLEOTIDE SEQUENCE [LARGE SCALE GENOMIC DNA]</scope>
    <source>
        <strain evidence="2 3">TPS81</strain>
    </source>
</reference>
<name>A0A368T1G8_9ACTN</name>
<evidence type="ECO:0000313" key="2">
    <source>
        <dbReference type="EMBL" id="RCV54375.1"/>
    </source>
</evidence>
<feature type="region of interest" description="Disordered" evidence="1">
    <location>
        <begin position="526"/>
        <end position="654"/>
    </location>
</feature>
<gene>
    <name evidence="2" type="ORF">DEF24_19340</name>
</gene>
<feature type="compositionally biased region" description="Gly residues" evidence="1">
    <location>
        <begin position="19"/>
        <end position="36"/>
    </location>
</feature>